<reference evidence="1" key="1">
    <citation type="submission" date="2019-08" db="EMBL/GenBank/DDBJ databases">
        <authorList>
            <person name="Kucharzyk K."/>
            <person name="Murdoch R.W."/>
            <person name="Higgins S."/>
            <person name="Loffler F."/>
        </authorList>
    </citation>
    <scope>NUCLEOTIDE SEQUENCE</scope>
</reference>
<organism evidence="1">
    <name type="scientific">bioreactor metagenome</name>
    <dbReference type="NCBI Taxonomy" id="1076179"/>
    <lineage>
        <taxon>unclassified sequences</taxon>
        <taxon>metagenomes</taxon>
        <taxon>ecological metagenomes</taxon>
    </lineage>
</organism>
<evidence type="ECO:0000313" key="1">
    <source>
        <dbReference type="EMBL" id="MPM80094.1"/>
    </source>
</evidence>
<accession>A0A645CT47</accession>
<gene>
    <name evidence="1" type="ORF">SDC9_127140</name>
</gene>
<name>A0A645CT47_9ZZZZ</name>
<dbReference type="EMBL" id="VSSQ01029813">
    <property type="protein sequence ID" value="MPM80094.1"/>
    <property type="molecule type" value="Genomic_DNA"/>
</dbReference>
<dbReference type="AlphaFoldDB" id="A0A645CT47"/>
<sequence>MTLAMTLADWLQCGDAKKLLCVLDTANHTVCWPGDALCLPPAKLSAPTLLAIYESGELPQ</sequence>
<comment type="caution">
    <text evidence="1">The sequence shown here is derived from an EMBL/GenBank/DDBJ whole genome shotgun (WGS) entry which is preliminary data.</text>
</comment>
<protein>
    <submittedName>
        <fullName evidence="1">Uncharacterized protein</fullName>
    </submittedName>
</protein>
<proteinExistence type="predicted"/>